<name>A0A846H9A7_9CYAN</name>
<keyword evidence="1" id="KW-1133">Transmembrane helix</keyword>
<evidence type="ECO:0000256" key="1">
    <source>
        <dbReference type="SAM" id="Phobius"/>
    </source>
</evidence>
<feature type="domain" description="SGNH hydrolase-type esterase" evidence="2">
    <location>
        <begin position="78"/>
        <end position="233"/>
    </location>
</feature>
<sequence>MINQTQNFLLLSCIFNILFFIAIALFIAKKGGLSYLFNKVLHILPENKSKHFDYPPYYWHKKSQFEKLPLSESDIIMLGDSITDEGEWTELLGLNVKNRGISGDTTERILHRLNTILESKPKQIFLMIGINDLINDGKSVTATLEQYKNILRDLKEKTPKTKVFVQSVLPVNNKVYLYWQDNNNVLKINSGLKNLAKEFNYEYIDIFSLLLDSENQLDAQYTVDGLHLNGQAYLVWKTVIEKYMVAPEP</sequence>
<evidence type="ECO:0000313" key="3">
    <source>
        <dbReference type="EMBL" id="NEU73548.1"/>
    </source>
</evidence>
<dbReference type="Gene3D" id="3.40.50.1110">
    <property type="entry name" value="SGNH hydrolase"/>
    <property type="match status" value="1"/>
</dbReference>
<feature type="transmembrane region" description="Helical" evidence="1">
    <location>
        <begin position="6"/>
        <end position="28"/>
    </location>
</feature>
<keyword evidence="4" id="KW-1185">Reference proteome</keyword>
<dbReference type="RefSeq" id="WP_039740975.1">
    <property type="nucleotide sequence ID" value="NZ_JTCM02000025.1"/>
</dbReference>
<comment type="caution">
    <text evidence="3">The sequence shown here is derived from an EMBL/GenBank/DDBJ whole genome shotgun (WGS) entry which is preliminary data.</text>
</comment>
<dbReference type="InterPro" id="IPR036514">
    <property type="entry name" value="SGNH_hydro_sf"/>
</dbReference>
<dbReference type="AlphaFoldDB" id="A0A846H9A7"/>
<reference evidence="3 4" key="1">
    <citation type="journal article" date="2015" name="Genome Announc.">
        <title>Draft Genome Sequence of Cyanobacterium Hassallia byssoidea Strain VB512170, Isolated from Monuments in India.</title>
        <authorList>
            <person name="Singh D."/>
            <person name="Chandrababunaidu M.M."/>
            <person name="Panda A."/>
            <person name="Sen D."/>
            <person name="Bhattacharyya S."/>
            <person name="Adhikary S.P."/>
            <person name="Tripathy S."/>
        </authorList>
    </citation>
    <scope>NUCLEOTIDE SEQUENCE [LARGE SCALE GENOMIC DNA]</scope>
    <source>
        <strain evidence="3 4">VB512170</strain>
    </source>
</reference>
<evidence type="ECO:0000313" key="4">
    <source>
        <dbReference type="Proteomes" id="UP000031549"/>
    </source>
</evidence>
<keyword evidence="1" id="KW-0812">Transmembrane</keyword>
<protein>
    <submittedName>
        <fullName evidence="3">G-D-S-L family lipolytic protein</fullName>
    </submittedName>
</protein>
<proteinExistence type="predicted"/>
<evidence type="ECO:0000259" key="2">
    <source>
        <dbReference type="Pfam" id="PF13472"/>
    </source>
</evidence>
<dbReference type="Pfam" id="PF13472">
    <property type="entry name" value="Lipase_GDSL_2"/>
    <property type="match status" value="1"/>
</dbReference>
<dbReference type="InterPro" id="IPR051532">
    <property type="entry name" value="Ester_Hydrolysis_Enzymes"/>
</dbReference>
<dbReference type="SUPFAM" id="SSF52266">
    <property type="entry name" value="SGNH hydrolase"/>
    <property type="match status" value="1"/>
</dbReference>
<keyword evidence="1" id="KW-0472">Membrane</keyword>
<dbReference type="InterPro" id="IPR013830">
    <property type="entry name" value="SGNH_hydro"/>
</dbReference>
<dbReference type="Proteomes" id="UP000031549">
    <property type="component" value="Unassembled WGS sequence"/>
</dbReference>
<dbReference type="EMBL" id="JTCM02000025">
    <property type="protein sequence ID" value="NEU73548.1"/>
    <property type="molecule type" value="Genomic_DNA"/>
</dbReference>
<accession>A0A846H9A7</accession>
<dbReference type="PANTHER" id="PTHR30383:SF5">
    <property type="entry name" value="SGNH HYDROLASE-TYPE ESTERASE DOMAIN-CONTAINING PROTEIN"/>
    <property type="match status" value="1"/>
</dbReference>
<organism evidence="3 4">
    <name type="scientific">Hassallia byssoidea VB512170</name>
    <dbReference type="NCBI Taxonomy" id="1304833"/>
    <lineage>
        <taxon>Bacteria</taxon>
        <taxon>Bacillati</taxon>
        <taxon>Cyanobacteriota</taxon>
        <taxon>Cyanophyceae</taxon>
        <taxon>Nostocales</taxon>
        <taxon>Tolypothrichaceae</taxon>
        <taxon>Hassallia</taxon>
    </lineage>
</organism>
<gene>
    <name evidence="3" type="ORF">PI95_013480</name>
</gene>
<dbReference type="PANTHER" id="PTHR30383">
    <property type="entry name" value="THIOESTERASE 1/PROTEASE 1/LYSOPHOSPHOLIPASE L1"/>
    <property type="match status" value="1"/>
</dbReference>
<dbReference type="GO" id="GO:0004622">
    <property type="term" value="F:phosphatidylcholine lysophospholipase activity"/>
    <property type="evidence" value="ECO:0007669"/>
    <property type="project" value="TreeGrafter"/>
</dbReference>